<dbReference type="GO" id="GO:0003682">
    <property type="term" value="F:chromatin binding"/>
    <property type="evidence" value="ECO:0007669"/>
    <property type="project" value="TreeGrafter"/>
</dbReference>
<dbReference type="SUPFAM" id="SSF51905">
    <property type="entry name" value="FAD/NAD(P)-binding domain"/>
    <property type="match status" value="1"/>
</dbReference>
<gene>
    <name evidence="3" type="ORF">MAPG_04203</name>
</gene>
<evidence type="ECO:0000313" key="3">
    <source>
        <dbReference type="EMBL" id="KLU85173.1"/>
    </source>
</evidence>
<proteinExistence type="predicted"/>
<feature type="compositionally biased region" description="Pro residues" evidence="1">
    <location>
        <begin position="370"/>
        <end position="379"/>
    </location>
</feature>
<feature type="domain" description="Amine oxidase" evidence="2">
    <location>
        <begin position="66"/>
        <end position="353"/>
    </location>
</feature>
<dbReference type="AlphaFoldDB" id="A0A0H2TMK9"/>
<evidence type="ECO:0000256" key="1">
    <source>
        <dbReference type="SAM" id="MobiDB-lite"/>
    </source>
</evidence>
<accession>A0A0H2TMK9</accession>
<dbReference type="InterPro" id="IPR002937">
    <property type="entry name" value="Amino_oxidase"/>
</dbReference>
<dbReference type="OrthoDB" id="5046242at2759"/>
<dbReference type="Pfam" id="PF01593">
    <property type="entry name" value="Amino_oxidase"/>
    <property type="match status" value="1"/>
</dbReference>
<dbReference type="GO" id="GO:0016491">
    <property type="term" value="F:oxidoreductase activity"/>
    <property type="evidence" value="ECO:0007669"/>
    <property type="project" value="InterPro"/>
</dbReference>
<dbReference type="Gene3D" id="3.50.50.60">
    <property type="entry name" value="FAD/NAD(P)-binding domain"/>
    <property type="match status" value="1"/>
</dbReference>
<dbReference type="VEuPathDB" id="FungiDB:MAPG_04203"/>
<dbReference type="PANTHER" id="PTHR10742:SF414">
    <property type="entry name" value="CONTAINING AMINE OXIDASE, PUTATIVE (AFU_ORTHOLOGUE AFUA_3G12150)-RELATED"/>
    <property type="match status" value="1"/>
</dbReference>
<dbReference type="InterPro" id="IPR036188">
    <property type="entry name" value="FAD/NAD-bd_sf"/>
</dbReference>
<evidence type="ECO:0000259" key="2">
    <source>
        <dbReference type="Pfam" id="PF01593"/>
    </source>
</evidence>
<sequence>MEWRAFTRTAFDDDGRTSRMKRELVEYSRDLVASFQPREPMRRRGVVNKGRRVKARPHVAVIGAGLAGLRCAEVLIQGGAKVTVVEARDRFGGRCSLSGQTLDMGPSWVHGTDDNPIVRLSNATGTTLSTMGEDILTYDDQGRLLSTESSKAILKTVWALLEEAFLYSNRNSEQIDPGLNLEDFFRDRLAKGSLAPQVQRQVLMMANTWGSFIGDYWGKQSVKWLWVEESLRGRGMYVSGGHGRIIQHLASRVMANADVHLSTRVKSVESITKKGKDPKIFLTTERGRRLGFDEVVVTVPLGCLKRHKPFFKPPLPARICRGIASMTYSSLEKVYITFPSAFWEPSTSVAGRAGAARSSSGTNDSGGKASPPPGFILFP</sequence>
<feature type="region of interest" description="Disordered" evidence="1">
    <location>
        <begin position="353"/>
        <end position="379"/>
    </location>
</feature>
<feature type="non-terminal residue" evidence="3">
    <location>
        <position position="379"/>
    </location>
</feature>
<organism evidence="3">
    <name type="scientific">Magnaporthiopsis poae (strain ATCC 64411 / 73-15)</name>
    <name type="common">Kentucky bluegrass fungus</name>
    <name type="synonym">Magnaporthe poae</name>
    <dbReference type="NCBI Taxonomy" id="644358"/>
    <lineage>
        <taxon>Eukaryota</taxon>
        <taxon>Fungi</taxon>
        <taxon>Dikarya</taxon>
        <taxon>Ascomycota</taxon>
        <taxon>Pezizomycotina</taxon>
        <taxon>Sordariomycetes</taxon>
        <taxon>Sordariomycetidae</taxon>
        <taxon>Magnaporthales</taxon>
        <taxon>Magnaporthaceae</taxon>
        <taxon>Magnaporthiopsis</taxon>
    </lineage>
</organism>
<reference evidence="3" key="1">
    <citation type="submission" date="2010-05" db="EMBL/GenBank/DDBJ databases">
        <title>The Genome Sequence of Magnaporthe poae strain ATCC 64411.</title>
        <authorList>
            <consortium name="The Broad Institute Genome Sequencing Platform"/>
            <consortium name="Broad Institute Genome Sequencing Center for Infectious Disease"/>
            <person name="Ma L.-J."/>
            <person name="Dead R."/>
            <person name="Young S."/>
            <person name="Zeng Q."/>
            <person name="Koehrsen M."/>
            <person name="Alvarado L."/>
            <person name="Berlin A."/>
            <person name="Chapman S.B."/>
            <person name="Chen Z."/>
            <person name="Freedman E."/>
            <person name="Gellesch M."/>
            <person name="Goldberg J."/>
            <person name="Griggs A."/>
            <person name="Gujja S."/>
            <person name="Heilman E.R."/>
            <person name="Heiman D."/>
            <person name="Hepburn T."/>
            <person name="Howarth C."/>
            <person name="Jen D."/>
            <person name="Larson L."/>
            <person name="Mehta T."/>
            <person name="Neiman D."/>
            <person name="Pearson M."/>
            <person name="Roberts A."/>
            <person name="Saif S."/>
            <person name="Shea T."/>
            <person name="Shenoy N."/>
            <person name="Sisk P."/>
            <person name="Stolte C."/>
            <person name="Sykes S."/>
            <person name="Walk T."/>
            <person name="White J."/>
            <person name="Yandava C."/>
            <person name="Haas B."/>
            <person name="Nusbaum C."/>
            <person name="Birren B."/>
        </authorList>
    </citation>
    <scope>NUCLEOTIDE SEQUENCE</scope>
    <source>
        <strain evidence="3">ATCC 64411</strain>
    </source>
</reference>
<name>A0A0H2TMK9_MAGP6</name>
<reference evidence="3" key="2">
    <citation type="submission" date="2011-03" db="EMBL/GenBank/DDBJ databases">
        <title>Annotation of Magnaporthe poae ATCC 64411.</title>
        <authorList>
            <person name="Ma L.-J."/>
            <person name="Dead R."/>
            <person name="Young S.K."/>
            <person name="Zeng Q."/>
            <person name="Gargeya S."/>
            <person name="Fitzgerald M."/>
            <person name="Haas B."/>
            <person name="Abouelleil A."/>
            <person name="Alvarado L."/>
            <person name="Arachchi H.M."/>
            <person name="Berlin A."/>
            <person name="Brown A."/>
            <person name="Chapman S.B."/>
            <person name="Chen Z."/>
            <person name="Dunbar C."/>
            <person name="Freedman E."/>
            <person name="Gearin G."/>
            <person name="Gellesch M."/>
            <person name="Goldberg J."/>
            <person name="Griggs A."/>
            <person name="Gujja S."/>
            <person name="Heiman D."/>
            <person name="Howarth C."/>
            <person name="Larson L."/>
            <person name="Lui A."/>
            <person name="MacDonald P.J.P."/>
            <person name="Mehta T."/>
            <person name="Montmayeur A."/>
            <person name="Murphy C."/>
            <person name="Neiman D."/>
            <person name="Pearson M."/>
            <person name="Priest M."/>
            <person name="Roberts A."/>
            <person name="Saif S."/>
            <person name="Shea T."/>
            <person name="Shenoy N."/>
            <person name="Sisk P."/>
            <person name="Stolte C."/>
            <person name="Sykes S."/>
            <person name="Yandava C."/>
            <person name="Wortman J."/>
            <person name="Nusbaum C."/>
            <person name="Birren B."/>
        </authorList>
    </citation>
    <scope>NUCLEOTIDE SEQUENCE</scope>
    <source>
        <strain evidence="3">ATCC 64411</strain>
    </source>
</reference>
<dbReference type="GO" id="GO:0006338">
    <property type="term" value="P:chromatin remodeling"/>
    <property type="evidence" value="ECO:0007669"/>
    <property type="project" value="TreeGrafter"/>
</dbReference>
<dbReference type="EMBL" id="GL876968">
    <property type="protein sequence ID" value="KLU85173.1"/>
    <property type="molecule type" value="Genomic_DNA"/>
</dbReference>
<dbReference type="GO" id="GO:0050660">
    <property type="term" value="F:flavin adenine dinucleotide binding"/>
    <property type="evidence" value="ECO:0007669"/>
    <property type="project" value="TreeGrafter"/>
</dbReference>
<dbReference type="InterPro" id="IPR050281">
    <property type="entry name" value="Flavin_monoamine_oxidase"/>
</dbReference>
<protein>
    <recommendedName>
        <fullName evidence="2">Amine oxidase domain-containing protein</fullName>
    </recommendedName>
</protein>
<dbReference type="PRINTS" id="PR00419">
    <property type="entry name" value="ADXRDTASE"/>
</dbReference>
<dbReference type="PANTHER" id="PTHR10742">
    <property type="entry name" value="FLAVIN MONOAMINE OXIDASE"/>
    <property type="match status" value="1"/>
</dbReference>